<organism evidence="1">
    <name type="scientific">Anguilla anguilla</name>
    <name type="common">European freshwater eel</name>
    <name type="synonym">Muraena anguilla</name>
    <dbReference type="NCBI Taxonomy" id="7936"/>
    <lineage>
        <taxon>Eukaryota</taxon>
        <taxon>Metazoa</taxon>
        <taxon>Chordata</taxon>
        <taxon>Craniata</taxon>
        <taxon>Vertebrata</taxon>
        <taxon>Euteleostomi</taxon>
        <taxon>Actinopterygii</taxon>
        <taxon>Neopterygii</taxon>
        <taxon>Teleostei</taxon>
        <taxon>Anguilliformes</taxon>
        <taxon>Anguillidae</taxon>
        <taxon>Anguilla</taxon>
    </lineage>
</organism>
<sequence length="20" mass="2335">MYDCKVNKYIDVSLVSSRLT</sequence>
<evidence type="ECO:0000313" key="1">
    <source>
        <dbReference type="EMBL" id="JAH21251.1"/>
    </source>
</evidence>
<reference evidence="1" key="1">
    <citation type="submission" date="2014-11" db="EMBL/GenBank/DDBJ databases">
        <authorList>
            <person name="Amaro Gonzalez C."/>
        </authorList>
    </citation>
    <scope>NUCLEOTIDE SEQUENCE</scope>
</reference>
<dbReference type="AlphaFoldDB" id="A0A0E9QWE3"/>
<protein>
    <submittedName>
        <fullName evidence="1">Uncharacterized protein</fullName>
    </submittedName>
</protein>
<name>A0A0E9QWE3_ANGAN</name>
<accession>A0A0E9QWE3</accession>
<dbReference type="EMBL" id="GBXM01087326">
    <property type="protein sequence ID" value="JAH21251.1"/>
    <property type="molecule type" value="Transcribed_RNA"/>
</dbReference>
<reference evidence="1" key="2">
    <citation type="journal article" date="2015" name="Fish Shellfish Immunol.">
        <title>Early steps in the European eel (Anguilla anguilla)-Vibrio vulnificus interaction in the gills: Role of the RtxA13 toxin.</title>
        <authorList>
            <person name="Callol A."/>
            <person name="Pajuelo D."/>
            <person name="Ebbesson L."/>
            <person name="Teles M."/>
            <person name="MacKenzie S."/>
            <person name="Amaro C."/>
        </authorList>
    </citation>
    <scope>NUCLEOTIDE SEQUENCE</scope>
</reference>
<proteinExistence type="predicted"/>